<sequence>MENQTHDRLIRERECKEITGLSRQTRWRMEKEGKFPSRIQLSERAIAWRLSEVLQWVNNAISVRA</sequence>
<name>A0A2U3B8N0_9VIBR</name>
<dbReference type="EMBL" id="QFWT01000006">
    <property type="protein sequence ID" value="PWI33074.1"/>
    <property type="molecule type" value="Genomic_DNA"/>
</dbReference>
<dbReference type="Proteomes" id="UP000245362">
    <property type="component" value="Unassembled WGS sequence"/>
</dbReference>
<reference evidence="1 2" key="1">
    <citation type="submission" date="2018-05" db="EMBL/GenBank/DDBJ databases">
        <title>Vibrio limimaris sp. nov., isolated from marine sediment.</title>
        <authorList>
            <person name="Li C.-M."/>
        </authorList>
    </citation>
    <scope>NUCLEOTIDE SEQUENCE [LARGE SCALE GENOMIC DNA]</scope>
    <source>
        <strain evidence="1 2">E4404</strain>
    </source>
</reference>
<gene>
    <name evidence="1" type="ORF">DI392_12255</name>
</gene>
<dbReference type="Gene3D" id="1.10.238.160">
    <property type="match status" value="1"/>
</dbReference>
<dbReference type="RefSeq" id="WP_109320191.1">
    <property type="nucleotide sequence ID" value="NZ_QFWT01000006.1"/>
</dbReference>
<dbReference type="AlphaFoldDB" id="A0A2U3B8N0"/>
<comment type="caution">
    <text evidence="1">The sequence shown here is derived from an EMBL/GenBank/DDBJ whole genome shotgun (WGS) entry which is preliminary data.</text>
</comment>
<dbReference type="OrthoDB" id="5986966at2"/>
<keyword evidence="2" id="KW-1185">Reference proteome</keyword>
<protein>
    <submittedName>
        <fullName evidence="1">Transcriptional regulator</fullName>
    </submittedName>
</protein>
<dbReference type="Pfam" id="PF05930">
    <property type="entry name" value="Phage_AlpA"/>
    <property type="match status" value="1"/>
</dbReference>
<proteinExistence type="predicted"/>
<accession>A0A2U3B8N0</accession>
<dbReference type="PANTHER" id="PTHR36154">
    <property type="entry name" value="DNA-BINDING TRANSCRIPTIONAL ACTIVATOR ALPA"/>
    <property type="match status" value="1"/>
</dbReference>
<evidence type="ECO:0000313" key="1">
    <source>
        <dbReference type="EMBL" id="PWI33074.1"/>
    </source>
</evidence>
<dbReference type="InterPro" id="IPR010260">
    <property type="entry name" value="AlpA"/>
</dbReference>
<dbReference type="InterPro" id="IPR052931">
    <property type="entry name" value="Prophage_regulatory_activator"/>
</dbReference>
<evidence type="ECO:0000313" key="2">
    <source>
        <dbReference type="Proteomes" id="UP000245362"/>
    </source>
</evidence>
<organism evidence="1 2">
    <name type="scientific">Vibrio albus</name>
    <dbReference type="NCBI Taxonomy" id="2200953"/>
    <lineage>
        <taxon>Bacteria</taxon>
        <taxon>Pseudomonadati</taxon>
        <taxon>Pseudomonadota</taxon>
        <taxon>Gammaproteobacteria</taxon>
        <taxon>Vibrionales</taxon>
        <taxon>Vibrionaceae</taxon>
        <taxon>Vibrio</taxon>
    </lineage>
</organism>
<dbReference type="PANTHER" id="PTHR36154:SF1">
    <property type="entry name" value="DNA-BINDING TRANSCRIPTIONAL ACTIVATOR ALPA"/>
    <property type="match status" value="1"/>
</dbReference>